<name>A0A1H0GAE7_9BACT</name>
<dbReference type="OrthoDB" id="9813502at2"/>
<dbReference type="STRING" id="206665.SAMN04488516_11721"/>
<dbReference type="AlphaFoldDB" id="A0A1H0GAE7"/>
<accession>A0A1H0GAE7</accession>
<sequence length="446" mass="52023">MGKIQRKKKLEFAEITLEPLPPEEALNFWKDKILLTPFEFYQLDEEKRVHAFTAAKLYTADELNAVHKALQKALDEGITLKQFKKQIQDIITSPWHTEVVFRTNIQTSYQVGRYRQMMKVKQRFPLWMYDAVNDSRTRPTHAMMDEKIYPADHPFWSRWYPPNGYNCRCSVIPLRDDVPPNRISKDMPPQEPDPGFGTNPAKDYFGSLENIFQDKIKKYPKKFADNLRKTLQDEFGKIKSVQDIDKVIKTKLADEFKNGYSGTVAVNEKYFMATDPSNGGLFISSKKFPRLNNFSPLNDLMNAFNKLGKEKLSFNEEYALEALWHEIVHNKQIFAGRYEKSVVETVTQWYARRTYPNLLKKLGNFTPEHQERIIKEGYGYSNMVSRLDELLTNINIKDKDVLLDIEEMIHSTSIDLYPEKLAEILAEKTNGNKTGILNLIYLHLLL</sequence>
<proteinExistence type="predicted"/>
<dbReference type="Pfam" id="PF04233">
    <property type="entry name" value="Phage_Mu_F"/>
    <property type="match status" value="1"/>
</dbReference>
<gene>
    <name evidence="2" type="ORF">SAMN04488516_11721</name>
</gene>
<reference evidence="2 3" key="1">
    <citation type="submission" date="2016-10" db="EMBL/GenBank/DDBJ databases">
        <authorList>
            <person name="de Groot N.N."/>
        </authorList>
    </citation>
    <scope>NUCLEOTIDE SEQUENCE [LARGE SCALE GENOMIC DNA]</scope>
    <source>
        <strain evidence="2 3">DSM 15269</strain>
    </source>
</reference>
<evidence type="ECO:0000313" key="2">
    <source>
        <dbReference type="EMBL" id="SDO03749.1"/>
    </source>
</evidence>
<keyword evidence="3" id="KW-1185">Reference proteome</keyword>
<dbReference type="InterPro" id="IPR006528">
    <property type="entry name" value="Phage_head_morphogenesis_dom"/>
</dbReference>
<evidence type="ECO:0000313" key="3">
    <source>
        <dbReference type="Proteomes" id="UP000199602"/>
    </source>
</evidence>
<dbReference type="EMBL" id="FNIN01000017">
    <property type="protein sequence ID" value="SDO03749.1"/>
    <property type="molecule type" value="Genomic_DNA"/>
</dbReference>
<evidence type="ECO:0000259" key="1">
    <source>
        <dbReference type="Pfam" id="PF04233"/>
    </source>
</evidence>
<dbReference type="NCBIfam" id="TIGR01641">
    <property type="entry name" value="phageSPP1_gp7"/>
    <property type="match status" value="1"/>
</dbReference>
<dbReference type="Proteomes" id="UP000199602">
    <property type="component" value="Unassembled WGS sequence"/>
</dbReference>
<organism evidence="2 3">
    <name type="scientific">Desulfonauticus submarinus</name>
    <dbReference type="NCBI Taxonomy" id="206665"/>
    <lineage>
        <taxon>Bacteria</taxon>
        <taxon>Pseudomonadati</taxon>
        <taxon>Thermodesulfobacteriota</taxon>
        <taxon>Desulfovibrionia</taxon>
        <taxon>Desulfovibrionales</taxon>
        <taxon>Desulfonauticaceae</taxon>
        <taxon>Desulfonauticus</taxon>
    </lineage>
</organism>
<dbReference type="RefSeq" id="WP_092066554.1">
    <property type="nucleotide sequence ID" value="NZ_FNIN01000017.1"/>
</dbReference>
<feature type="domain" description="Phage head morphogenesis" evidence="1">
    <location>
        <begin position="65"/>
        <end position="172"/>
    </location>
</feature>
<protein>
    <submittedName>
        <fullName evidence="2">Phage putative head morphogenesis protein, SPP1 gp7 family</fullName>
    </submittedName>
</protein>